<dbReference type="AlphaFoldDB" id="A0A1A9V9Y7"/>
<evidence type="ECO:0000313" key="1">
    <source>
        <dbReference type="EnsemblMetazoa" id="GAUT030501-PA"/>
    </source>
</evidence>
<organism evidence="1 2">
    <name type="scientific">Glossina austeni</name>
    <name type="common">Savannah tsetse fly</name>
    <dbReference type="NCBI Taxonomy" id="7395"/>
    <lineage>
        <taxon>Eukaryota</taxon>
        <taxon>Metazoa</taxon>
        <taxon>Ecdysozoa</taxon>
        <taxon>Arthropoda</taxon>
        <taxon>Hexapoda</taxon>
        <taxon>Insecta</taxon>
        <taxon>Pterygota</taxon>
        <taxon>Neoptera</taxon>
        <taxon>Endopterygota</taxon>
        <taxon>Diptera</taxon>
        <taxon>Brachycera</taxon>
        <taxon>Muscomorpha</taxon>
        <taxon>Hippoboscoidea</taxon>
        <taxon>Glossinidae</taxon>
        <taxon>Glossina</taxon>
    </lineage>
</organism>
<name>A0A1A9V9Y7_GLOAU</name>
<keyword evidence="2" id="KW-1185">Reference proteome</keyword>
<sequence>MYECVIGESNIATKQEELRRRRCRSAILMETKARLTNQLMMSSNEDNSPGCSMIGDPFVITNGLQADNVELIDEWNPNDNFIYDHELDFAAMDEEILNSLNFGITENASILTDAFKDEECVSTRESSPHQMIIKEEDSGHFKDYNESQLQLQLGDELIFNDDMDQFKAGECPRTDNLRLPFHCAYEPYVKLEFHEDYNELLKETNPQFVNELVDKVESTKDPLEDAAHSNFEIKQQKTKSKRMQAKRKFNAKWRKLLSKSENLLRIIKTMKSGKENKKQTSSNYLLKEFLPQNESSEETAAALFGP</sequence>
<dbReference type="Proteomes" id="UP000078200">
    <property type="component" value="Unassembled WGS sequence"/>
</dbReference>
<dbReference type="VEuPathDB" id="VectorBase:GAUT030501"/>
<proteinExistence type="predicted"/>
<evidence type="ECO:0000313" key="2">
    <source>
        <dbReference type="Proteomes" id="UP000078200"/>
    </source>
</evidence>
<accession>A0A1A9V9Y7</accession>
<reference evidence="1" key="1">
    <citation type="submission" date="2020-05" db="UniProtKB">
        <authorList>
            <consortium name="EnsemblMetazoa"/>
        </authorList>
    </citation>
    <scope>IDENTIFICATION</scope>
    <source>
        <strain evidence="1">TTRI</strain>
    </source>
</reference>
<protein>
    <submittedName>
        <fullName evidence="1">Uncharacterized protein</fullName>
    </submittedName>
</protein>
<dbReference type="EnsemblMetazoa" id="GAUT030501-RA">
    <property type="protein sequence ID" value="GAUT030501-PA"/>
    <property type="gene ID" value="GAUT030501"/>
</dbReference>